<sequence>MTEITWAGLRQHLVDRYDELRHHLTRRLGSDDLARETLHETYLRLNRSDTPGTVESPGAYLFRTALNIAIDTQRKENRRIRRSEVRTILEVADESPLQDRQVEANLDVERLQKVIKELPWRRRAILIAARMKETPHQEIAERFGISKRMVQFELKAAMEFCRERLENI</sequence>
<keyword evidence="4" id="KW-0804">Transcription</keyword>
<evidence type="ECO:0000259" key="6">
    <source>
        <dbReference type="Pfam" id="PF08281"/>
    </source>
</evidence>
<evidence type="ECO:0000313" key="8">
    <source>
        <dbReference type="Proteomes" id="UP000182983"/>
    </source>
</evidence>
<dbReference type="SUPFAM" id="SSF88659">
    <property type="entry name" value="Sigma3 and sigma4 domains of RNA polymerase sigma factors"/>
    <property type="match status" value="1"/>
</dbReference>
<evidence type="ECO:0000256" key="1">
    <source>
        <dbReference type="ARBA" id="ARBA00010641"/>
    </source>
</evidence>
<dbReference type="Proteomes" id="UP000182983">
    <property type="component" value="Unassembled WGS sequence"/>
</dbReference>
<comment type="similarity">
    <text evidence="1">Belongs to the sigma-70 factor family. ECF subfamily.</text>
</comment>
<dbReference type="NCBIfam" id="TIGR02937">
    <property type="entry name" value="sigma70-ECF"/>
    <property type="match status" value="1"/>
</dbReference>
<evidence type="ECO:0000259" key="5">
    <source>
        <dbReference type="Pfam" id="PF04542"/>
    </source>
</evidence>
<evidence type="ECO:0000256" key="3">
    <source>
        <dbReference type="ARBA" id="ARBA00023082"/>
    </source>
</evidence>
<keyword evidence="8" id="KW-1185">Reference proteome</keyword>
<organism evidence="7 8">
    <name type="scientific">Magnetospirillum fulvum</name>
    <name type="common">Rhodospirillum fulvum</name>
    <dbReference type="NCBI Taxonomy" id="1082"/>
    <lineage>
        <taxon>Bacteria</taxon>
        <taxon>Pseudomonadati</taxon>
        <taxon>Pseudomonadota</taxon>
        <taxon>Alphaproteobacteria</taxon>
        <taxon>Rhodospirillales</taxon>
        <taxon>Rhodospirillaceae</taxon>
        <taxon>Magnetospirillum</taxon>
    </lineage>
</organism>
<dbReference type="AlphaFoldDB" id="A0A1H6JNA7"/>
<feature type="domain" description="RNA polymerase sigma-70 region 2" evidence="5">
    <location>
        <begin position="15"/>
        <end position="79"/>
    </location>
</feature>
<protein>
    <submittedName>
        <fullName evidence="7">RNA polymerase, sigma-24 subunit, RpoE</fullName>
    </submittedName>
</protein>
<keyword evidence="3" id="KW-0731">Sigma factor</keyword>
<dbReference type="PANTHER" id="PTHR43133">
    <property type="entry name" value="RNA POLYMERASE ECF-TYPE SIGMA FACTO"/>
    <property type="match status" value="1"/>
</dbReference>
<evidence type="ECO:0000256" key="2">
    <source>
        <dbReference type="ARBA" id="ARBA00023015"/>
    </source>
</evidence>
<dbReference type="InterPro" id="IPR013324">
    <property type="entry name" value="RNA_pol_sigma_r3/r4-like"/>
</dbReference>
<dbReference type="InterPro" id="IPR039425">
    <property type="entry name" value="RNA_pol_sigma-70-like"/>
</dbReference>
<evidence type="ECO:0000313" key="7">
    <source>
        <dbReference type="EMBL" id="SEH60515.1"/>
    </source>
</evidence>
<dbReference type="GO" id="GO:0006352">
    <property type="term" value="P:DNA-templated transcription initiation"/>
    <property type="evidence" value="ECO:0007669"/>
    <property type="project" value="InterPro"/>
</dbReference>
<keyword evidence="2" id="KW-0805">Transcription regulation</keyword>
<dbReference type="InterPro" id="IPR013249">
    <property type="entry name" value="RNA_pol_sigma70_r4_t2"/>
</dbReference>
<evidence type="ECO:0000256" key="4">
    <source>
        <dbReference type="ARBA" id="ARBA00023163"/>
    </source>
</evidence>
<dbReference type="GO" id="GO:0003677">
    <property type="term" value="F:DNA binding"/>
    <property type="evidence" value="ECO:0007669"/>
    <property type="project" value="InterPro"/>
</dbReference>
<gene>
    <name evidence="7" type="ORF">SAMN04244559_03137</name>
</gene>
<name>A0A1H6JNA7_MAGFU</name>
<dbReference type="InterPro" id="IPR036388">
    <property type="entry name" value="WH-like_DNA-bd_sf"/>
</dbReference>
<dbReference type="Gene3D" id="1.10.1740.10">
    <property type="match status" value="1"/>
</dbReference>
<dbReference type="Gene3D" id="1.10.10.10">
    <property type="entry name" value="Winged helix-like DNA-binding domain superfamily/Winged helix DNA-binding domain"/>
    <property type="match status" value="1"/>
</dbReference>
<proteinExistence type="inferred from homology"/>
<dbReference type="GO" id="GO:0016987">
    <property type="term" value="F:sigma factor activity"/>
    <property type="evidence" value="ECO:0007669"/>
    <property type="project" value="UniProtKB-KW"/>
</dbReference>
<dbReference type="Pfam" id="PF08281">
    <property type="entry name" value="Sigma70_r4_2"/>
    <property type="match status" value="1"/>
</dbReference>
<dbReference type="InterPro" id="IPR007627">
    <property type="entry name" value="RNA_pol_sigma70_r2"/>
</dbReference>
<dbReference type="SUPFAM" id="SSF88946">
    <property type="entry name" value="Sigma2 domain of RNA polymerase sigma factors"/>
    <property type="match status" value="1"/>
</dbReference>
<dbReference type="InterPro" id="IPR013325">
    <property type="entry name" value="RNA_pol_sigma_r2"/>
</dbReference>
<dbReference type="InterPro" id="IPR014284">
    <property type="entry name" value="RNA_pol_sigma-70_dom"/>
</dbReference>
<dbReference type="OrthoDB" id="9794372at2"/>
<dbReference type="Pfam" id="PF04542">
    <property type="entry name" value="Sigma70_r2"/>
    <property type="match status" value="1"/>
</dbReference>
<reference evidence="8" key="1">
    <citation type="submission" date="2016-10" db="EMBL/GenBank/DDBJ databases">
        <authorList>
            <person name="Varghese N."/>
            <person name="Submissions S."/>
        </authorList>
    </citation>
    <scope>NUCLEOTIDE SEQUENCE [LARGE SCALE GENOMIC DNA]</scope>
    <source>
        <strain evidence="8">DSM 13234</strain>
    </source>
</reference>
<accession>A0A1H6JNA7</accession>
<dbReference type="RefSeq" id="WP_074770237.1">
    <property type="nucleotide sequence ID" value="NZ_FNWO01000016.1"/>
</dbReference>
<dbReference type="EMBL" id="FNWO01000016">
    <property type="protein sequence ID" value="SEH60515.1"/>
    <property type="molecule type" value="Genomic_DNA"/>
</dbReference>
<dbReference type="PANTHER" id="PTHR43133:SF63">
    <property type="entry name" value="RNA POLYMERASE SIGMA FACTOR FECI-RELATED"/>
    <property type="match status" value="1"/>
</dbReference>
<feature type="domain" description="RNA polymerase sigma factor 70 region 4 type 2" evidence="6">
    <location>
        <begin position="109"/>
        <end position="161"/>
    </location>
</feature>